<dbReference type="InParanoid" id="J9D7U5"/>
<dbReference type="InterPro" id="IPR013029">
    <property type="entry name" value="YchF_C"/>
</dbReference>
<dbReference type="PANTHER" id="PTHR23305:SF18">
    <property type="entry name" value="OBG-TYPE G DOMAIN-CONTAINING PROTEIN"/>
    <property type="match status" value="1"/>
</dbReference>
<evidence type="ECO:0000256" key="4">
    <source>
        <dbReference type="ARBA" id="ARBA00068719"/>
    </source>
</evidence>
<dbReference type="Gene3D" id="1.10.150.300">
    <property type="entry name" value="TGS-like domain"/>
    <property type="match status" value="1"/>
</dbReference>
<dbReference type="FunFam" id="3.10.20.30:FF:000001">
    <property type="entry name" value="Ribosome-binding ATPase YchF"/>
    <property type="match status" value="1"/>
</dbReference>
<dbReference type="SUPFAM" id="SSF52540">
    <property type="entry name" value="P-loop containing nucleoside triphosphate hydrolases"/>
    <property type="match status" value="1"/>
</dbReference>
<evidence type="ECO:0000259" key="5">
    <source>
        <dbReference type="PROSITE" id="PS51710"/>
    </source>
</evidence>
<reference evidence="7" key="2">
    <citation type="submission" date="2015-07" db="EMBL/GenBank/DDBJ databases">
        <title>Contrasting host-pathogen interactions and genome evolution in two generalist and specialist microsporidian pathogens of mosquitoes.</title>
        <authorList>
            <consortium name="The Broad Institute Genomics Platform"/>
            <consortium name="The Broad Institute Genome Sequencing Center for Infectious Disease"/>
            <person name="Cuomo C.A."/>
            <person name="Sanscrainte N.D."/>
            <person name="Goldberg J.M."/>
            <person name="Heiman D."/>
            <person name="Young S."/>
            <person name="Zeng Q."/>
            <person name="Becnel J.J."/>
            <person name="Birren B.W."/>
        </authorList>
    </citation>
    <scope>NUCLEOTIDE SEQUENCE [LARGE SCALE GENOMIC DNA]</scope>
    <source>
        <strain evidence="7">USNM 41457</strain>
    </source>
</reference>
<dbReference type="HOGENOM" id="CLU_018395_1_0_1"/>
<dbReference type="InterPro" id="IPR023192">
    <property type="entry name" value="TGS-like_dom_sf"/>
</dbReference>
<evidence type="ECO:0000256" key="3">
    <source>
        <dbReference type="ARBA" id="ARBA00022840"/>
    </source>
</evidence>
<dbReference type="InterPro" id="IPR012676">
    <property type="entry name" value="TGS-like"/>
</dbReference>
<dbReference type="InterPro" id="IPR041706">
    <property type="entry name" value="YchF_N"/>
</dbReference>
<dbReference type="PANTHER" id="PTHR23305">
    <property type="entry name" value="OBG GTPASE FAMILY"/>
    <property type="match status" value="1"/>
</dbReference>
<dbReference type="GO" id="GO:0005525">
    <property type="term" value="F:GTP binding"/>
    <property type="evidence" value="ECO:0007669"/>
    <property type="project" value="InterPro"/>
</dbReference>
<gene>
    <name evidence="6" type="ORF">EDEG_01842</name>
</gene>
<dbReference type="FunFam" id="1.10.150.300:FF:000001">
    <property type="entry name" value="Ribosome-binding ATPase YchF"/>
    <property type="match status" value="1"/>
</dbReference>
<dbReference type="Pfam" id="PF06071">
    <property type="entry name" value="YchF-GTPase_C"/>
    <property type="match status" value="1"/>
</dbReference>
<dbReference type="OrthoDB" id="424823at2759"/>
<dbReference type="GO" id="GO:0005524">
    <property type="term" value="F:ATP binding"/>
    <property type="evidence" value="ECO:0007669"/>
    <property type="project" value="UniProtKB-KW"/>
</dbReference>
<feature type="domain" description="OBG-type G" evidence="5">
    <location>
        <begin position="16"/>
        <end position="273"/>
    </location>
</feature>
<proteinExistence type="predicted"/>
<dbReference type="InterPro" id="IPR027417">
    <property type="entry name" value="P-loop_NTPase"/>
</dbReference>
<dbReference type="SUPFAM" id="SSF81271">
    <property type="entry name" value="TGS-like"/>
    <property type="match status" value="1"/>
</dbReference>
<dbReference type="PROSITE" id="PS51710">
    <property type="entry name" value="G_OBG"/>
    <property type="match status" value="1"/>
</dbReference>
<dbReference type="InterPro" id="IPR031167">
    <property type="entry name" value="G_OBG"/>
</dbReference>
<dbReference type="OMA" id="VLRCFDN"/>
<dbReference type="PRINTS" id="PR00326">
    <property type="entry name" value="GTP1OBG"/>
</dbReference>
<dbReference type="Proteomes" id="UP000003163">
    <property type="component" value="Unassembled WGS sequence"/>
</dbReference>
<dbReference type="NCBIfam" id="TIGR00092">
    <property type="entry name" value="redox-regulated ATPase YchF"/>
    <property type="match status" value="1"/>
</dbReference>
<evidence type="ECO:0000256" key="1">
    <source>
        <dbReference type="ARBA" id="ARBA00022723"/>
    </source>
</evidence>
<dbReference type="AlphaFoldDB" id="J9D7U5"/>
<name>J9D7U5_EDHAE</name>
<dbReference type="Gene3D" id="3.10.20.30">
    <property type="match status" value="1"/>
</dbReference>
<dbReference type="InterPro" id="IPR006073">
    <property type="entry name" value="GTP-bd"/>
</dbReference>
<keyword evidence="2" id="KW-0547">Nucleotide-binding</keyword>
<dbReference type="Gene3D" id="3.40.50.300">
    <property type="entry name" value="P-loop containing nucleotide triphosphate hydrolases"/>
    <property type="match status" value="1"/>
</dbReference>
<dbReference type="GO" id="GO:0046872">
    <property type="term" value="F:metal ion binding"/>
    <property type="evidence" value="ECO:0007669"/>
    <property type="project" value="UniProtKB-KW"/>
</dbReference>
<organism evidence="6 7">
    <name type="scientific">Edhazardia aedis (strain USNM 41457)</name>
    <name type="common">Microsporidian parasite</name>
    <dbReference type="NCBI Taxonomy" id="1003232"/>
    <lineage>
        <taxon>Eukaryota</taxon>
        <taxon>Fungi</taxon>
        <taxon>Fungi incertae sedis</taxon>
        <taxon>Microsporidia</taxon>
        <taxon>Edhazardia</taxon>
    </lineage>
</organism>
<protein>
    <recommendedName>
        <fullName evidence="4">Obg-like ATPase homolog</fullName>
    </recommendedName>
</protein>
<keyword evidence="1" id="KW-0479">Metal-binding</keyword>
<keyword evidence="7" id="KW-1185">Reference proteome</keyword>
<dbReference type="FunCoup" id="J9D7U5">
    <property type="interactions" value="186"/>
</dbReference>
<dbReference type="Pfam" id="PF01926">
    <property type="entry name" value="MMR_HSR1"/>
    <property type="match status" value="1"/>
</dbReference>
<sequence length="381" mass="43266">MTEKLYFTRSGKSHNLSMGIVGLPNVGKSTLFNAITRQSVPAENYPFCTIDPSEGRLLIKDKRLDRLVSIYNPKNVVPAHLLVTDIAGLIKGASEGQGLGNAFLDHIRRTDGIFQVVRCFEDEDVVHCENSVCPLRDIKIINDELRFKDIEFISKKLEKYTKDSKAKGTEKQFQLEYKCLQTISDKLKSSWLSSEDFSNDEIKFINTMNLLTTKNVVYLANMSEDKFLKKSYGSKMKEMVLEMKKENAIVIPFSAEYELRMSLDGVYTPFMEKLVENGYKSLNLINFFTAGKDEVKSWTIRKNSKVTSAGGVIHSDFEDYFVMAEIMSYNDLNVLGSENEVKKAGKYLQRGKNYVVEDGDIIYFKSNPPKSGDKKAVKAKK</sequence>
<reference evidence="6 7" key="1">
    <citation type="submission" date="2011-08" db="EMBL/GenBank/DDBJ databases">
        <authorList>
            <person name="Liu Z.J."/>
            <person name="Shi F.L."/>
            <person name="Lu J.Q."/>
            <person name="Li M."/>
            <person name="Wang Z.L."/>
        </authorList>
    </citation>
    <scope>NUCLEOTIDE SEQUENCE [LARGE SCALE GENOMIC DNA]</scope>
    <source>
        <strain evidence="6 7">USNM 41457</strain>
    </source>
</reference>
<keyword evidence="3" id="KW-0067">ATP-binding</keyword>
<evidence type="ECO:0000256" key="2">
    <source>
        <dbReference type="ARBA" id="ARBA00022741"/>
    </source>
</evidence>
<dbReference type="CDD" id="cd04867">
    <property type="entry name" value="TGS_YchF_OLA1"/>
    <property type="match status" value="1"/>
</dbReference>
<dbReference type="InterPro" id="IPR004396">
    <property type="entry name" value="ATPase_YchF/OLA1"/>
</dbReference>
<dbReference type="PIRSF" id="PIRSF006641">
    <property type="entry name" value="CHP00092"/>
    <property type="match status" value="1"/>
</dbReference>
<dbReference type="GO" id="GO:0005737">
    <property type="term" value="C:cytoplasm"/>
    <property type="evidence" value="ECO:0007669"/>
    <property type="project" value="TreeGrafter"/>
</dbReference>
<evidence type="ECO:0000313" key="6">
    <source>
        <dbReference type="EMBL" id="EJW03871.1"/>
    </source>
</evidence>
<dbReference type="VEuPathDB" id="MicrosporidiaDB:EDEG_01842"/>
<dbReference type="STRING" id="1003232.J9D7U5"/>
<dbReference type="CDD" id="cd01900">
    <property type="entry name" value="YchF"/>
    <property type="match status" value="1"/>
</dbReference>
<dbReference type="InterPro" id="IPR012675">
    <property type="entry name" value="Beta-grasp_dom_sf"/>
</dbReference>
<evidence type="ECO:0000313" key="7">
    <source>
        <dbReference type="Proteomes" id="UP000003163"/>
    </source>
</evidence>
<accession>J9D7U5</accession>
<dbReference type="GO" id="GO:0016887">
    <property type="term" value="F:ATP hydrolysis activity"/>
    <property type="evidence" value="ECO:0007669"/>
    <property type="project" value="InterPro"/>
</dbReference>
<comment type="caution">
    <text evidence="6">The sequence shown here is derived from an EMBL/GenBank/DDBJ whole genome shotgun (WGS) entry which is preliminary data.</text>
</comment>
<dbReference type="EMBL" id="AFBI03000029">
    <property type="protein sequence ID" value="EJW03871.1"/>
    <property type="molecule type" value="Genomic_DNA"/>
</dbReference>